<reference evidence="1" key="2">
    <citation type="submission" date="2025-08" db="UniProtKB">
        <authorList>
            <consortium name="Ensembl"/>
        </authorList>
    </citation>
    <scope>IDENTIFICATION</scope>
</reference>
<dbReference type="GO" id="GO:0003341">
    <property type="term" value="P:cilium movement"/>
    <property type="evidence" value="ECO:0007669"/>
    <property type="project" value="TreeGrafter"/>
</dbReference>
<reference evidence="1" key="3">
    <citation type="submission" date="2025-09" db="UniProtKB">
        <authorList>
            <consortium name="Ensembl"/>
        </authorList>
    </citation>
    <scope>IDENTIFICATION</scope>
</reference>
<accession>A0A672ZPB5</accession>
<dbReference type="PANTHER" id="PTHR23053:SF0">
    <property type="entry name" value="HYDROCEPHALUS-INDUCING PROTEIN HOMOLOG"/>
    <property type="match status" value="1"/>
</dbReference>
<dbReference type="Proteomes" id="UP000472271">
    <property type="component" value="Chromosome 2"/>
</dbReference>
<name>A0A672ZPB5_9TELE</name>
<keyword evidence="2" id="KW-1185">Reference proteome</keyword>
<organism evidence="1 2">
    <name type="scientific">Sphaeramia orbicularis</name>
    <name type="common">orbiculate cardinalfish</name>
    <dbReference type="NCBI Taxonomy" id="375764"/>
    <lineage>
        <taxon>Eukaryota</taxon>
        <taxon>Metazoa</taxon>
        <taxon>Chordata</taxon>
        <taxon>Craniata</taxon>
        <taxon>Vertebrata</taxon>
        <taxon>Euteleostomi</taxon>
        <taxon>Actinopterygii</taxon>
        <taxon>Neopterygii</taxon>
        <taxon>Teleostei</taxon>
        <taxon>Neoteleostei</taxon>
        <taxon>Acanthomorphata</taxon>
        <taxon>Gobiaria</taxon>
        <taxon>Kurtiformes</taxon>
        <taxon>Apogonoidei</taxon>
        <taxon>Apogonidae</taxon>
        <taxon>Apogoninae</taxon>
        <taxon>Sphaeramia</taxon>
    </lineage>
</organism>
<proteinExistence type="predicted"/>
<dbReference type="InParanoid" id="A0A672ZPB5"/>
<dbReference type="GO" id="GO:0005930">
    <property type="term" value="C:axoneme"/>
    <property type="evidence" value="ECO:0007669"/>
    <property type="project" value="TreeGrafter"/>
</dbReference>
<evidence type="ECO:0000313" key="1">
    <source>
        <dbReference type="Ensembl" id="ENSSORP00005018267.1"/>
    </source>
</evidence>
<sequence>MSYLCLCSISHDPYQYPFTLTNLGQRTHRLYWGTDGFSPSDKAHVRKSPLSRTSLPPISVPMKKTAVVSGPWASPPRRKPVFSISPPRVELYPGCSVDMMLSGFSDSSEVVRERLECRGIVGNQGCCEHIMSVDVTCRFVAPMISIEPKQLNFYIDKIPGTSPTPLYEKLVLKNISTLTVSMEMYVMVPFSVCDTPGVYSSSTSKSMVLGGGKQAELWICFNPAFCQDRVSRVVHEFLEVRYHGHPHQDMVELHAEVHFPNLHFSTDSVDFGCVLNCTETQREITVTNCSPLPVSYRWTFLMEQKHRYMFDVLPIYGRLQPGEQQPITFSFYGHSYVSREVVAQCHVEEGPTYEVKLRGEASELTYGLDLTHVDFDSASLRTLLPEQLLVHVLAERLQSRDCRSGAVVEGLESLYTSSPSKTLQVILKAFDDRKHVYVVDVSDSYDAMKARQTAKREEEGKYDHRVQHKQTPAQMTSGVSTFSACLVLGIVEFLPV</sequence>
<reference evidence="1" key="1">
    <citation type="submission" date="2019-06" db="EMBL/GenBank/DDBJ databases">
        <authorList>
            <consortium name="Wellcome Sanger Institute Data Sharing"/>
        </authorList>
    </citation>
    <scope>NUCLEOTIDE SEQUENCE [LARGE SCALE GENOMIC DNA]</scope>
</reference>
<protein>
    <submittedName>
        <fullName evidence="1">Uncharacterized protein</fullName>
    </submittedName>
</protein>
<dbReference type="InterPro" id="IPR013783">
    <property type="entry name" value="Ig-like_fold"/>
</dbReference>
<dbReference type="Ensembl" id="ENSSORT00005018809.1">
    <property type="protein sequence ID" value="ENSSORP00005018267.1"/>
    <property type="gene ID" value="ENSSORG00005009056.1"/>
</dbReference>
<dbReference type="PANTHER" id="PTHR23053">
    <property type="entry name" value="DLEC1 DELETED IN LUNG AND ESOPHAGEAL CANCER 1"/>
    <property type="match status" value="1"/>
</dbReference>
<evidence type="ECO:0000313" key="2">
    <source>
        <dbReference type="Proteomes" id="UP000472271"/>
    </source>
</evidence>
<dbReference type="Gene3D" id="2.60.40.10">
    <property type="entry name" value="Immunoglobulins"/>
    <property type="match status" value="1"/>
</dbReference>
<dbReference type="GO" id="GO:1904158">
    <property type="term" value="P:axonemal central apparatus assembly"/>
    <property type="evidence" value="ECO:0007669"/>
    <property type="project" value="TreeGrafter"/>
</dbReference>
<dbReference type="InterPro" id="IPR033305">
    <property type="entry name" value="Hydin-like"/>
</dbReference>
<dbReference type="AlphaFoldDB" id="A0A672ZPB5"/>